<dbReference type="InterPro" id="IPR023753">
    <property type="entry name" value="FAD/NAD-binding_dom"/>
</dbReference>
<dbReference type="Pfam" id="PF00462">
    <property type="entry name" value="Glutaredoxin"/>
    <property type="match status" value="2"/>
</dbReference>
<dbReference type="EMBL" id="CP029480">
    <property type="protein sequence ID" value="AWV97423.1"/>
    <property type="molecule type" value="Genomic_DNA"/>
</dbReference>
<reference evidence="9 10" key="1">
    <citation type="submission" date="2018-05" db="EMBL/GenBank/DDBJ databases">
        <title>Complete genome sequence of Arcticibacterium luteifluviistationis SM1504T, a cytophagaceae bacterium isolated from Arctic surface seawater.</title>
        <authorList>
            <person name="Li Y."/>
            <person name="Qin Q.-L."/>
        </authorList>
    </citation>
    <scope>NUCLEOTIDE SEQUENCE [LARGE SCALE GENOMIC DNA]</scope>
    <source>
        <strain evidence="9 10">SM1504</strain>
    </source>
</reference>
<feature type="domain" description="FAD/NAD(P)-binding" evidence="8">
    <location>
        <begin position="167"/>
        <end position="456"/>
    </location>
</feature>
<dbReference type="CDD" id="cd02976">
    <property type="entry name" value="NrdH"/>
    <property type="match status" value="2"/>
</dbReference>
<dbReference type="InterPro" id="IPR050097">
    <property type="entry name" value="Ferredoxin-NADP_redctase_2"/>
</dbReference>
<gene>
    <name evidence="9" type="ORF">DJ013_04245</name>
</gene>
<dbReference type="Gene3D" id="3.40.30.10">
    <property type="entry name" value="Glutaredoxin"/>
    <property type="match status" value="2"/>
</dbReference>
<evidence type="ECO:0000256" key="3">
    <source>
        <dbReference type="ARBA" id="ARBA00022827"/>
    </source>
</evidence>
<dbReference type="Proteomes" id="UP000249873">
    <property type="component" value="Chromosome"/>
</dbReference>
<dbReference type="SUPFAM" id="SSF51905">
    <property type="entry name" value="FAD/NAD(P)-binding domain"/>
    <property type="match status" value="1"/>
</dbReference>
<keyword evidence="10" id="KW-1185">Reference proteome</keyword>
<accession>A0A2Z4G909</accession>
<dbReference type="InterPro" id="IPR036188">
    <property type="entry name" value="FAD/NAD-bd_sf"/>
</dbReference>
<keyword evidence="5" id="KW-1015">Disulfide bond</keyword>
<comment type="similarity">
    <text evidence="1">Belongs to the class-II pyridine nucleotide-disulfide oxidoreductase family.</text>
</comment>
<dbReference type="InterPro" id="IPR008255">
    <property type="entry name" value="Pyr_nucl-diS_OxRdtase_2_AS"/>
</dbReference>
<name>A0A2Z4G909_9BACT</name>
<evidence type="ECO:0000259" key="8">
    <source>
        <dbReference type="Pfam" id="PF07992"/>
    </source>
</evidence>
<organism evidence="9 10">
    <name type="scientific">Arcticibacterium luteifluviistationis</name>
    <dbReference type="NCBI Taxonomy" id="1784714"/>
    <lineage>
        <taxon>Bacteria</taxon>
        <taxon>Pseudomonadati</taxon>
        <taxon>Bacteroidota</taxon>
        <taxon>Cytophagia</taxon>
        <taxon>Cytophagales</taxon>
        <taxon>Leadbetterellaceae</taxon>
        <taxon>Arcticibacterium</taxon>
    </lineage>
</organism>
<evidence type="ECO:0000256" key="4">
    <source>
        <dbReference type="ARBA" id="ARBA00023002"/>
    </source>
</evidence>
<dbReference type="RefSeq" id="WP_111370525.1">
    <property type="nucleotide sequence ID" value="NZ_CP029480.1"/>
</dbReference>
<dbReference type="KEGG" id="als:DJ013_04245"/>
<proteinExistence type="inferred from homology"/>
<evidence type="ECO:0000256" key="1">
    <source>
        <dbReference type="ARBA" id="ARBA00009333"/>
    </source>
</evidence>
<keyword evidence="3" id="KW-0274">FAD</keyword>
<sequence length="468" mass="51415">MNQITLYGADWCPDCRRAKSFLNDNNIDFTFIDVDLDKEATLRVEKINNGKRIIPTVIIHEKSYTNPDNIELSAVLGINEVGRVQLFGADWCPDCRRAKNFLRDNSINFEFIDVDENDWATAKVEEINNGKRIIPTILIDGKPHTNPDNVTLTELLSINIEKEHKVFDTIIIGGGAAGLTTSIYAQRDRFDTLILEKKNIGGNAFLTEKIENYPGFTNISGPKLMDKMEEQAKTYGATIKTGEEVTDISKVDGIFTVKTKGSSYTSRSIVLSTGSTYQLLGIPNETELIGSGIHFCATCDGAFYRDKDIIVIGGGNSALEEGIFLAGFCKSVKIVNRSSEFSATDTYVEKLKTIDNITTYMNKTSVEFIAGENDLFKSLKVRDNETNKEELISADGVFIFIGLIPNTTPFKGLISLNERGFITTSGLAQTSVEGIFAAGDCREGAIAQVAAATGEGVLASYGIRNYLK</sequence>
<feature type="domain" description="Glutaredoxin" evidence="7">
    <location>
        <begin position="84"/>
        <end position="142"/>
    </location>
</feature>
<protein>
    <submittedName>
        <fullName evidence="9">Pyridine nucleotide-disulfide oxidoreductase</fullName>
    </submittedName>
</protein>
<dbReference type="OrthoDB" id="109585at2"/>
<dbReference type="Pfam" id="PF07992">
    <property type="entry name" value="Pyr_redox_2"/>
    <property type="match status" value="1"/>
</dbReference>
<dbReference type="PRINTS" id="PR00368">
    <property type="entry name" value="FADPNR"/>
</dbReference>
<dbReference type="InterPro" id="IPR002109">
    <property type="entry name" value="Glutaredoxin"/>
</dbReference>
<evidence type="ECO:0000259" key="7">
    <source>
        <dbReference type="Pfam" id="PF00462"/>
    </source>
</evidence>
<dbReference type="AlphaFoldDB" id="A0A2Z4G909"/>
<dbReference type="InterPro" id="IPR036249">
    <property type="entry name" value="Thioredoxin-like_sf"/>
</dbReference>
<evidence type="ECO:0000313" key="9">
    <source>
        <dbReference type="EMBL" id="AWV97423.1"/>
    </source>
</evidence>
<dbReference type="Gene3D" id="3.50.50.60">
    <property type="entry name" value="FAD/NAD(P)-binding domain"/>
    <property type="match status" value="2"/>
</dbReference>
<evidence type="ECO:0000256" key="2">
    <source>
        <dbReference type="ARBA" id="ARBA00022630"/>
    </source>
</evidence>
<dbReference type="PRINTS" id="PR00469">
    <property type="entry name" value="PNDRDTASEII"/>
</dbReference>
<keyword evidence="2" id="KW-0285">Flavoprotein</keyword>
<keyword evidence="6" id="KW-0676">Redox-active center</keyword>
<feature type="domain" description="Glutaredoxin" evidence="7">
    <location>
        <begin position="4"/>
        <end position="62"/>
    </location>
</feature>
<evidence type="ECO:0000256" key="5">
    <source>
        <dbReference type="ARBA" id="ARBA00023157"/>
    </source>
</evidence>
<dbReference type="GO" id="GO:0016668">
    <property type="term" value="F:oxidoreductase activity, acting on a sulfur group of donors, NAD(P) as acceptor"/>
    <property type="evidence" value="ECO:0007669"/>
    <property type="project" value="UniProtKB-ARBA"/>
</dbReference>
<evidence type="ECO:0000313" key="10">
    <source>
        <dbReference type="Proteomes" id="UP000249873"/>
    </source>
</evidence>
<evidence type="ECO:0000256" key="6">
    <source>
        <dbReference type="ARBA" id="ARBA00023284"/>
    </source>
</evidence>
<dbReference type="PROSITE" id="PS00573">
    <property type="entry name" value="PYRIDINE_REDOX_2"/>
    <property type="match status" value="1"/>
</dbReference>
<dbReference type="PANTHER" id="PTHR48105">
    <property type="entry name" value="THIOREDOXIN REDUCTASE 1-RELATED-RELATED"/>
    <property type="match status" value="1"/>
</dbReference>
<dbReference type="SUPFAM" id="SSF52833">
    <property type="entry name" value="Thioredoxin-like"/>
    <property type="match status" value="2"/>
</dbReference>
<dbReference type="PROSITE" id="PS51354">
    <property type="entry name" value="GLUTAREDOXIN_2"/>
    <property type="match status" value="1"/>
</dbReference>
<keyword evidence="4" id="KW-0560">Oxidoreductase</keyword>